<dbReference type="EMBL" id="CAAKNF010000196">
    <property type="protein sequence ID" value="VIO89179.1"/>
    <property type="molecule type" value="Genomic_DNA"/>
</dbReference>
<evidence type="ECO:0000313" key="3">
    <source>
        <dbReference type="Proteomes" id="UP000006672"/>
    </source>
</evidence>
<dbReference type="GeneID" id="6101721"/>
<name>A0A0H5S8U6_BRUMA</name>
<keyword evidence="3" id="KW-1185">Reference proteome</keyword>
<reference evidence="2" key="3">
    <citation type="submission" date="2019-04" db="EMBL/GenBank/DDBJ databases">
        <authorList>
            <person name="Howe K."/>
            <person name="Paulini M."/>
            <person name="Williams G."/>
        </authorList>
    </citation>
    <scope>NUCLEOTIDE SEQUENCE [LARGE SCALE GENOMIC DNA]</scope>
    <source>
        <strain evidence="2">FR3</strain>
    </source>
</reference>
<dbReference type="CTD" id="6101721"/>
<protein>
    <submittedName>
        <fullName evidence="1 4">Bm10302</fullName>
    </submittedName>
</protein>
<dbReference type="KEGG" id="bmy:BM_BM10302"/>
<dbReference type="EMBL" id="LN856986">
    <property type="protein sequence ID" value="CRZ24784.1"/>
    <property type="molecule type" value="Genomic_DNA"/>
</dbReference>
<accession>A0A4E9EXZ2</accession>
<gene>
    <name evidence="1 4 5" type="ORF">Bm10302</name>
    <name evidence="2" type="ORF">BM_BM10302</name>
    <name evidence="1" type="ORF">BM_Bm10302</name>
</gene>
<proteinExistence type="predicted"/>
<accession>A0A0H5S8U6</accession>
<evidence type="ECO:0000313" key="1">
    <source>
        <dbReference type="EMBL" id="CRZ24784.1"/>
    </source>
</evidence>
<reference evidence="1 3" key="1">
    <citation type="journal article" date="2007" name="Science">
        <title>Draft genome of the filarial nematode parasite Brugia malayi.</title>
        <authorList>
            <person name="Ghedin E."/>
            <person name="Wang S."/>
            <person name="Spiro D."/>
            <person name="Caler E."/>
            <person name="Zhao Q."/>
            <person name="Crabtree J."/>
            <person name="Allen J.E."/>
            <person name="Delcher A.L."/>
            <person name="Guiliano D.B."/>
            <person name="Miranda-Saavedra D."/>
            <person name="Angiuoli S.V."/>
            <person name="Creasy T."/>
            <person name="Amedeo P."/>
            <person name="Haas B."/>
            <person name="El-Sayed N.M."/>
            <person name="Wortman J.R."/>
            <person name="Feldblyum T."/>
            <person name="Tallon L."/>
            <person name="Schatz M."/>
            <person name="Shumway M."/>
            <person name="Koo H."/>
            <person name="Salzberg S.L."/>
            <person name="Schobel S."/>
            <person name="Pertea M."/>
            <person name="Pop M."/>
            <person name="White O."/>
            <person name="Barton G.J."/>
            <person name="Carlow C.K."/>
            <person name="Crawford M.J."/>
            <person name="Daub J."/>
            <person name="Dimmic M.W."/>
            <person name="Estes C.F."/>
            <person name="Foster J.M."/>
            <person name="Ganatra M."/>
            <person name="Gregory W.F."/>
            <person name="Johnson N.M."/>
            <person name="Jin J."/>
            <person name="Komuniecki R."/>
            <person name="Korf I."/>
            <person name="Kumar S."/>
            <person name="Laney S."/>
            <person name="Li B.W."/>
            <person name="Li W."/>
            <person name="Lindblom T.H."/>
            <person name="Lustigman S."/>
            <person name="Ma D."/>
            <person name="Maina C.V."/>
            <person name="Martin D.M."/>
            <person name="McCarter J.P."/>
            <person name="McReynolds L."/>
            <person name="Mitreva M."/>
            <person name="Nutman T.B."/>
            <person name="Parkinson J."/>
            <person name="Peregrin-Alvarez J.M."/>
            <person name="Poole C."/>
            <person name="Ren Q."/>
            <person name="Saunders L."/>
            <person name="Sluder A.E."/>
            <person name="Smith K."/>
            <person name="Stanke M."/>
            <person name="Unnasch T.R."/>
            <person name="Ware J."/>
            <person name="Wei A.D."/>
            <person name="Weil G."/>
            <person name="Williams D.J."/>
            <person name="Zhang Y."/>
            <person name="Williams S.A."/>
            <person name="Fraser-Liggett C."/>
            <person name="Slatko B."/>
            <person name="Blaxter M.L."/>
            <person name="Scott A.L."/>
        </authorList>
    </citation>
    <scope>NUCLEOTIDE SEQUENCE</scope>
    <source>
        <strain evidence="1 3">FR3</strain>
    </source>
</reference>
<evidence type="ECO:0000313" key="5">
    <source>
        <dbReference type="WormBase" id="Bm10302"/>
    </source>
</evidence>
<dbReference type="WBParaSite" id="Bm10302.1">
    <property type="protein sequence ID" value="Bm10302.1"/>
    <property type="gene ID" value="WBGene00230563"/>
</dbReference>
<dbReference type="WormBase" id="Bm10302">
    <property type="protein sequence ID" value="BM23823"/>
    <property type="gene ID" value="WBGene00230563"/>
</dbReference>
<dbReference type="Proteomes" id="UP000006672">
    <property type="component" value="Unassembled WGS sequence"/>
</dbReference>
<dbReference type="AlphaFoldDB" id="A0A0H5S8U6"/>
<evidence type="ECO:0000313" key="2">
    <source>
        <dbReference type="EMBL" id="VIO89179.1"/>
    </source>
</evidence>
<reference evidence="4" key="4">
    <citation type="submission" date="2019-12" db="UniProtKB">
        <authorList>
            <consortium name="WormBaseParasite"/>
        </authorList>
    </citation>
    <scope>IDENTIFICATION</scope>
</reference>
<reference evidence="1" key="2">
    <citation type="submission" date="2012-12" db="EMBL/GenBank/DDBJ databases">
        <authorList>
            <person name="Gao Y.W."/>
            <person name="Fan S.T."/>
            <person name="Sun H.T."/>
            <person name="Wang Z."/>
            <person name="Gao X.L."/>
            <person name="Li Y.G."/>
            <person name="Wang T.C."/>
            <person name="Zhang K."/>
            <person name="Xu W.W."/>
            <person name="Yu Z.J."/>
            <person name="Xia X.Z."/>
        </authorList>
    </citation>
    <scope>NUCLEOTIDE SEQUENCE</scope>
    <source>
        <strain evidence="1">FR3</strain>
    </source>
</reference>
<dbReference type="RefSeq" id="XP_042931350.1">
    <property type="nucleotide sequence ID" value="XM_043075416.1"/>
</dbReference>
<organism evidence="1">
    <name type="scientific">Brugia malayi</name>
    <name type="common">Filarial nematode worm</name>
    <dbReference type="NCBI Taxonomy" id="6279"/>
    <lineage>
        <taxon>Eukaryota</taxon>
        <taxon>Metazoa</taxon>
        <taxon>Ecdysozoa</taxon>
        <taxon>Nematoda</taxon>
        <taxon>Chromadorea</taxon>
        <taxon>Rhabditida</taxon>
        <taxon>Spirurina</taxon>
        <taxon>Spiruromorpha</taxon>
        <taxon>Filarioidea</taxon>
        <taxon>Onchocercidae</taxon>
        <taxon>Brugia</taxon>
    </lineage>
</organism>
<sequence>MASAKEASRLRFCLSPHQHFPKKHLPPGTQLIKPFQIDGKHLPTIDRFSAIAARECWMHLGGPDVRDGEVCCAVTKMGRMCGVLGMLSRGRTDGSRIRSVEVAAVSRPRYVKENTGIGVKGSKD</sequence>
<evidence type="ECO:0000313" key="4">
    <source>
        <dbReference type="WBParaSite" id="Bm10302.1"/>
    </source>
</evidence>